<comment type="caution">
    <text evidence="6">The sequence shown here is derived from an EMBL/GenBank/DDBJ whole genome shotgun (WGS) entry which is preliminary data.</text>
</comment>
<dbReference type="Proteomes" id="UP000676456">
    <property type="component" value="Unassembled WGS sequence"/>
</dbReference>
<evidence type="ECO:0000259" key="5">
    <source>
        <dbReference type="PROSITE" id="PS50893"/>
    </source>
</evidence>
<dbReference type="AlphaFoldDB" id="A0A942UN06"/>
<dbReference type="PANTHER" id="PTHR43790">
    <property type="entry name" value="CARBOHYDRATE TRANSPORT ATP-BINDING PROTEIN MG119-RELATED"/>
    <property type="match status" value="1"/>
</dbReference>
<accession>A0A942UN06</accession>
<dbReference type="InterPro" id="IPR027417">
    <property type="entry name" value="P-loop_NTPase"/>
</dbReference>
<reference evidence="6 7" key="1">
    <citation type="submission" date="2021-05" db="EMBL/GenBank/DDBJ databases">
        <title>Novel Bacillus species.</title>
        <authorList>
            <person name="Liu G."/>
        </authorList>
    </citation>
    <scope>NUCLEOTIDE SEQUENCE [LARGE SCALE GENOMIC DNA]</scope>
    <source>
        <strain evidence="6 7">FJAT-49682</strain>
    </source>
</reference>
<dbReference type="PROSITE" id="PS50893">
    <property type="entry name" value="ABC_TRANSPORTER_2"/>
    <property type="match status" value="2"/>
</dbReference>
<keyword evidence="2" id="KW-0677">Repeat</keyword>
<name>A0A942UN06_9BACI</name>
<feature type="domain" description="ABC transporter" evidence="5">
    <location>
        <begin position="1"/>
        <end position="236"/>
    </location>
</feature>
<sequence>MKNIVKKFKGTTALKGIDFKIMPGEIHALLGENGAGKSTLIKILTGAYTPEEGEIIVKDRIYHSVPVRELEDLGIAVVYQDLKLAPQVSIMENILMGKLPKHFGLFVNKKKAIKLTTDALIKAGIGDINPNEKVGHLKMADQEIIAIAKALSKNANLLILDEPTALLAEDDVQKLFKILKELVSHGVSIIYISHRLEEIFQICDRITVLRDGNKIWTKAIADVNDDILIDAIAGKMQSEGDAYYPAEVKKDLINLQNVSNEPYYKNITIKLKQGEVVGLFGLVGAGKTELLKGIYGAIPPKSGDLLVEGKPFHPKNPRDSIKKGIGFVAEDRKTEGYLPRISIYKNVNISSYKKASTVGFTNSKVEKNRSLEIIKDFNVKYRDLEQDIDDLSGGNQQKIVVAKWKGTDIKALLLDEPTAGIDVGARRDIFKVSRQFADEGKCVFYCSSYLPELLEVCDRILVMSEGTITGEFKRSEGFDEKDIMTAAYA</sequence>
<dbReference type="InterPro" id="IPR003439">
    <property type="entry name" value="ABC_transporter-like_ATP-bd"/>
</dbReference>
<dbReference type="Pfam" id="PF00005">
    <property type="entry name" value="ABC_tran"/>
    <property type="match status" value="2"/>
</dbReference>
<keyword evidence="1" id="KW-0813">Transport</keyword>
<keyword evidence="4 6" id="KW-0067">ATP-binding</keyword>
<dbReference type="SUPFAM" id="SSF52540">
    <property type="entry name" value="P-loop containing nucleoside triphosphate hydrolases"/>
    <property type="match status" value="2"/>
</dbReference>
<evidence type="ECO:0000256" key="1">
    <source>
        <dbReference type="ARBA" id="ARBA00022448"/>
    </source>
</evidence>
<keyword evidence="3" id="KW-0547">Nucleotide-binding</keyword>
<dbReference type="InterPro" id="IPR050107">
    <property type="entry name" value="ABC_carbohydrate_import_ATPase"/>
</dbReference>
<dbReference type="CDD" id="cd03216">
    <property type="entry name" value="ABC_Carb_Monos_I"/>
    <property type="match status" value="1"/>
</dbReference>
<dbReference type="InterPro" id="IPR003593">
    <property type="entry name" value="AAA+_ATPase"/>
</dbReference>
<dbReference type="SMART" id="SM00382">
    <property type="entry name" value="AAA"/>
    <property type="match status" value="2"/>
</dbReference>
<dbReference type="GO" id="GO:0016887">
    <property type="term" value="F:ATP hydrolysis activity"/>
    <property type="evidence" value="ECO:0007669"/>
    <property type="project" value="InterPro"/>
</dbReference>
<feature type="domain" description="ABC transporter" evidence="5">
    <location>
        <begin position="248"/>
        <end position="489"/>
    </location>
</feature>
<evidence type="ECO:0000256" key="3">
    <source>
        <dbReference type="ARBA" id="ARBA00022741"/>
    </source>
</evidence>
<gene>
    <name evidence="6" type="ORF">KHA91_03050</name>
</gene>
<dbReference type="EMBL" id="JAGYPN010000001">
    <property type="protein sequence ID" value="MBS4221738.1"/>
    <property type="molecule type" value="Genomic_DNA"/>
</dbReference>
<protein>
    <submittedName>
        <fullName evidence="6">Sugar ABC transporter ATP-binding protein</fullName>
    </submittedName>
</protein>
<organism evidence="6 7">
    <name type="scientific">Lederbergia citrea</name>
    <dbReference type="NCBI Taxonomy" id="2833581"/>
    <lineage>
        <taxon>Bacteria</taxon>
        <taxon>Bacillati</taxon>
        <taxon>Bacillota</taxon>
        <taxon>Bacilli</taxon>
        <taxon>Bacillales</taxon>
        <taxon>Bacillaceae</taxon>
        <taxon>Lederbergia</taxon>
    </lineage>
</organism>
<evidence type="ECO:0000313" key="6">
    <source>
        <dbReference type="EMBL" id="MBS4221738.1"/>
    </source>
</evidence>
<proteinExistence type="predicted"/>
<dbReference type="GO" id="GO:0005524">
    <property type="term" value="F:ATP binding"/>
    <property type="evidence" value="ECO:0007669"/>
    <property type="project" value="UniProtKB-KW"/>
</dbReference>
<evidence type="ECO:0000313" key="7">
    <source>
        <dbReference type="Proteomes" id="UP000676456"/>
    </source>
</evidence>
<dbReference type="CDD" id="cd03215">
    <property type="entry name" value="ABC_Carb_Monos_II"/>
    <property type="match status" value="1"/>
</dbReference>
<evidence type="ECO:0000256" key="2">
    <source>
        <dbReference type="ARBA" id="ARBA00022737"/>
    </source>
</evidence>
<evidence type="ECO:0000256" key="4">
    <source>
        <dbReference type="ARBA" id="ARBA00022840"/>
    </source>
</evidence>
<keyword evidence="7" id="KW-1185">Reference proteome</keyword>
<dbReference type="RefSeq" id="WP_213096739.1">
    <property type="nucleotide sequence ID" value="NZ_JAGYPN010000001.1"/>
</dbReference>
<dbReference type="PANTHER" id="PTHR43790:SF9">
    <property type="entry name" value="GALACTOFURANOSE TRANSPORTER ATP-BINDING PROTEIN YTFR"/>
    <property type="match status" value="1"/>
</dbReference>
<dbReference type="Gene3D" id="3.40.50.300">
    <property type="entry name" value="P-loop containing nucleotide triphosphate hydrolases"/>
    <property type="match status" value="2"/>
</dbReference>